<keyword evidence="5" id="KW-1185">Reference proteome</keyword>
<dbReference type="InterPro" id="IPR010317">
    <property type="entry name" value="WxLIP_PGBD"/>
</dbReference>
<keyword evidence="1" id="KW-1133">Transmembrane helix</keyword>
<feature type="domain" description="WxL Interacting Protein peptidoglycan binding" evidence="2">
    <location>
        <begin position="39"/>
        <end position="157"/>
    </location>
</feature>
<dbReference type="RefSeq" id="WP_069698664.1">
    <property type="nucleotide sequence ID" value="NZ_JAGGMA010000001.1"/>
</dbReference>
<feature type="domain" description="WxL Interacting Protein host binding" evidence="3">
    <location>
        <begin position="167"/>
        <end position="305"/>
    </location>
</feature>
<sequence>MNKKRIAYFMMIVYIVGFCLFFSVKAKAESEKKLGVEGFAFEVIQPENQQNKEVGYFDLHLNPGQKQMVQMKLKNTSEEQIVLGVALNSAKTNSNGVIEYGPNNIPNDSSLKYDFSTIVEAPKEVTLAPKSETMLDLNIKMPEEAFEGYISGGIQLQEKDQDIKKENKGMIINKFAYLTGMLLSNSDSKNIEPKLEFNKIYPELSNYRNAIFVNFSNVTPIYVNDMTTEVTIMKKNSESVIYETKKTKMRMAPNTTINFPVPMNGEKMMSGDYKAKILVTTLSGGRWEWEKTFTISNDEAEKFNEQDLTLTQDSGVNWLLVGLIIATVLLLALLIFLLIRMKNKKKRTSQKQQNKKRKNKNERK</sequence>
<keyword evidence="1" id="KW-0472">Membrane</keyword>
<reference evidence="4 5" key="1">
    <citation type="submission" date="2016-09" db="EMBL/GenBank/DDBJ databases">
        <authorList>
            <person name="Capua I."/>
            <person name="De Benedictis P."/>
            <person name="Joannis T."/>
            <person name="Lombin L.H."/>
            <person name="Cattoli G."/>
        </authorList>
    </citation>
    <scope>NUCLEOTIDE SEQUENCE [LARGE SCALE GENOMIC DNA]</scope>
    <source>
        <strain evidence="4 5">LMG 25899</strain>
    </source>
</reference>
<organism evidence="4 5">
    <name type="scientific">Enterococcus rivorum</name>
    <dbReference type="NCBI Taxonomy" id="762845"/>
    <lineage>
        <taxon>Bacteria</taxon>
        <taxon>Bacillati</taxon>
        <taxon>Bacillota</taxon>
        <taxon>Bacilli</taxon>
        <taxon>Lactobacillales</taxon>
        <taxon>Enterococcaceae</taxon>
        <taxon>Enterococcus</taxon>
    </lineage>
</organism>
<dbReference type="STRING" id="762845.BCR26_02865"/>
<evidence type="ECO:0000259" key="3">
    <source>
        <dbReference type="Pfam" id="PF11797"/>
    </source>
</evidence>
<dbReference type="Pfam" id="PF11797">
    <property type="entry name" value="WxLIP_HBD"/>
    <property type="match status" value="1"/>
</dbReference>
<keyword evidence="1" id="KW-0812">Transmembrane</keyword>
<evidence type="ECO:0000313" key="5">
    <source>
        <dbReference type="Proteomes" id="UP000095256"/>
    </source>
</evidence>
<name>A0A1E5KXJ2_9ENTE</name>
<dbReference type="EMBL" id="MIEK01000023">
    <property type="protein sequence ID" value="OEH82389.1"/>
    <property type="molecule type" value="Genomic_DNA"/>
</dbReference>
<dbReference type="InterPro" id="IPR021759">
    <property type="entry name" value="WxLIP_HBD"/>
</dbReference>
<comment type="caution">
    <text evidence="4">The sequence shown here is derived from an EMBL/GenBank/DDBJ whole genome shotgun (WGS) entry which is preliminary data.</text>
</comment>
<proteinExistence type="predicted"/>
<protein>
    <submittedName>
        <fullName evidence="4">Uncharacterized protein</fullName>
    </submittedName>
</protein>
<dbReference type="Proteomes" id="UP000095256">
    <property type="component" value="Unassembled WGS sequence"/>
</dbReference>
<dbReference type="Pfam" id="PF06030">
    <property type="entry name" value="WxLIP_PGBD"/>
    <property type="match status" value="1"/>
</dbReference>
<evidence type="ECO:0000313" key="4">
    <source>
        <dbReference type="EMBL" id="OEH82389.1"/>
    </source>
</evidence>
<accession>A0A1E5KXJ2</accession>
<dbReference type="OrthoDB" id="2148359at2"/>
<evidence type="ECO:0000259" key="2">
    <source>
        <dbReference type="Pfam" id="PF06030"/>
    </source>
</evidence>
<feature type="transmembrane region" description="Helical" evidence="1">
    <location>
        <begin position="318"/>
        <end position="339"/>
    </location>
</feature>
<evidence type="ECO:0000256" key="1">
    <source>
        <dbReference type="SAM" id="Phobius"/>
    </source>
</evidence>
<gene>
    <name evidence="4" type="ORF">BCR26_02865</name>
</gene>
<dbReference type="AlphaFoldDB" id="A0A1E5KXJ2"/>